<evidence type="ECO:0000256" key="2">
    <source>
        <dbReference type="ARBA" id="ARBA00022532"/>
    </source>
</evidence>
<dbReference type="NCBIfam" id="TIGR01016">
    <property type="entry name" value="sucCoAbeta"/>
    <property type="match status" value="1"/>
</dbReference>
<dbReference type="PANTHER" id="PTHR11815">
    <property type="entry name" value="SUCCINYL-COA SYNTHETASE BETA CHAIN"/>
    <property type="match status" value="1"/>
</dbReference>
<evidence type="ECO:0000256" key="1">
    <source>
        <dbReference type="ARBA" id="ARBA00009182"/>
    </source>
</evidence>
<dbReference type="InterPro" id="IPR013815">
    <property type="entry name" value="ATP_grasp_subdomain_1"/>
</dbReference>
<dbReference type="InterPro" id="IPR013650">
    <property type="entry name" value="ATP-grasp_succ-CoA_synth-type"/>
</dbReference>
<feature type="binding site" evidence="8">
    <location>
        <position position="109"/>
    </location>
    <ligand>
        <name>ATP</name>
        <dbReference type="ChEBI" id="CHEBI:30616"/>
    </ligand>
</feature>
<keyword evidence="6 8" id="KW-0460">Magnesium</keyword>
<dbReference type="Pfam" id="PF00549">
    <property type="entry name" value="Ligase_CoA"/>
    <property type="match status" value="1"/>
</dbReference>
<keyword evidence="5 8" id="KW-0547">Nucleotide-binding</keyword>
<evidence type="ECO:0000256" key="9">
    <source>
        <dbReference type="PROSITE-ProRule" id="PRU00409"/>
    </source>
</evidence>
<dbReference type="InterPro" id="IPR016102">
    <property type="entry name" value="Succinyl-CoA_synth-like"/>
</dbReference>
<dbReference type="PROSITE" id="PS01217">
    <property type="entry name" value="SUCCINYL_COA_LIG_3"/>
    <property type="match status" value="1"/>
</dbReference>
<keyword evidence="8 9" id="KW-0067">ATP-binding</keyword>
<dbReference type="InterPro" id="IPR005811">
    <property type="entry name" value="SUCC_ACL_C"/>
</dbReference>
<dbReference type="KEGG" id="osu:NT6N_38250"/>
<dbReference type="PIRSF" id="PIRSF001554">
    <property type="entry name" value="SucCS_beta"/>
    <property type="match status" value="1"/>
</dbReference>
<comment type="cofactor">
    <cofactor evidence="8">
        <name>Mg(2+)</name>
        <dbReference type="ChEBI" id="CHEBI:18420"/>
    </cofactor>
    <text evidence="8">Binds 1 Mg(2+) ion per subunit.</text>
</comment>
<dbReference type="EMBL" id="AP026866">
    <property type="protein sequence ID" value="BDS08785.1"/>
    <property type="molecule type" value="Genomic_DNA"/>
</dbReference>
<dbReference type="EC" id="6.2.1.5" evidence="8"/>
<feature type="binding site" evidence="8">
    <location>
        <position position="206"/>
    </location>
    <ligand>
        <name>Mg(2+)</name>
        <dbReference type="ChEBI" id="CHEBI:18420"/>
    </ligand>
</feature>
<accession>A0AAT9FRY0</accession>
<dbReference type="GO" id="GO:0005524">
    <property type="term" value="F:ATP binding"/>
    <property type="evidence" value="ECO:0007669"/>
    <property type="project" value="UniProtKB-UniRule"/>
</dbReference>
<dbReference type="Gene3D" id="3.30.1490.20">
    <property type="entry name" value="ATP-grasp fold, A domain"/>
    <property type="match status" value="1"/>
</dbReference>
<comment type="subunit">
    <text evidence="8">Heterotetramer of two alpha and two beta subunits.</text>
</comment>
<dbReference type="PROSITE" id="PS50975">
    <property type="entry name" value="ATP_GRASP"/>
    <property type="match status" value="1"/>
</dbReference>
<dbReference type="FunFam" id="3.40.50.261:FF:000001">
    <property type="entry name" value="Succinate--CoA ligase [ADP-forming] subunit beta"/>
    <property type="match status" value="1"/>
</dbReference>
<keyword evidence="2 8" id="KW-0816">Tricarboxylic acid cycle</keyword>
<comment type="pathway">
    <text evidence="8">Carbohydrate metabolism; tricarboxylic acid cycle; succinate from succinyl-CoA (ligase route): step 1/1.</text>
</comment>
<keyword evidence="4 8" id="KW-0479">Metal-binding</keyword>
<dbReference type="GO" id="GO:0004775">
    <property type="term" value="F:succinate-CoA ligase (ADP-forming) activity"/>
    <property type="evidence" value="ECO:0007669"/>
    <property type="project" value="UniProtKB-UniRule"/>
</dbReference>
<evidence type="ECO:0000256" key="6">
    <source>
        <dbReference type="ARBA" id="ARBA00022842"/>
    </source>
</evidence>
<dbReference type="GO" id="GO:0006099">
    <property type="term" value="P:tricarboxylic acid cycle"/>
    <property type="evidence" value="ECO:0007669"/>
    <property type="project" value="UniProtKB-UniRule"/>
</dbReference>
<organism evidence="11">
    <name type="scientific">Oceaniferula spumae</name>
    <dbReference type="NCBI Taxonomy" id="2979115"/>
    <lineage>
        <taxon>Bacteria</taxon>
        <taxon>Pseudomonadati</taxon>
        <taxon>Verrucomicrobiota</taxon>
        <taxon>Verrucomicrobiia</taxon>
        <taxon>Verrucomicrobiales</taxon>
        <taxon>Verrucomicrobiaceae</taxon>
        <taxon>Oceaniferula</taxon>
    </lineage>
</organism>
<sequence>MNIHEYQAKELFEKYGVASPNGQVASTAEEAKAAALAIGGSNLVIKAQVHAGGRGKGTFKNGFQGGVHLLESADQAAEFAEKMIGQTLVTKQTGEEGKLVSKVMIGEAVDIERELYLAILMDRETCRPVIVASTEGGMDIEEVAESTPEKIVRQFIHPLAGLQGYEVRKLAKALELSGDQAKQFGKLISNLYNLFLKSDCSMVEINPLVVTPDGQVLALDAKFGFDDNALYRHPEIVAYRDTDEEDPREVEASKFDLNYIGLDGDIACLVNGAGLAMATMDIIQHCGGSPANFLDVGGGATKEQVSAAFKIILGDANVKGILVNIFGGIMQCDIIAEGILAAAKETDLNIPLIVRLEGTNVDKGRELIANSDLDVITAVSLNDAAEKAVAAVKG</sequence>
<feature type="binding site" evidence="8">
    <location>
        <position position="220"/>
    </location>
    <ligand>
        <name>Mg(2+)</name>
        <dbReference type="ChEBI" id="CHEBI:18420"/>
    </ligand>
</feature>
<dbReference type="FunFam" id="3.30.1490.20:FF:000004">
    <property type="entry name" value="Succinate--CoA ligase [ADP-forming] subunit beta, mitochondrial"/>
    <property type="match status" value="1"/>
</dbReference>
<feature type="binding site" evidence="8">
    <location>
        <position position="271"/>
    </location>
    <ligand>
        <name>substrate</name>
        <note>ligand shared with subunit alpha</note>
    </ligand>
</feature>
<feature type="domain" description="ATP-grasp" evidence="10">
    <location>
        <begin position="9"/>
        <end position="236"/>
    </location>
</feature>
<evidence type="ECO:0000256" key="8">
    <source>
        <dbReference type="HAMAP-Rule" id="MF_00558"/>
    </source>
</evidence>
<evidence type="ECO:0000259" key="10">
    <source>
        <dbReference type="PROSITE" id="PS50975"/>
    </source>
</evidence>
<feature type="binding site" evidence="8">
    <location>
        <begin position="53"/>
        <end position="55"/>
    </location>
    <ligand>
        <name>ATP</name>
        <dbReference type="ChEBI" id="CHEBI:30616"/>
    </ligand>
</feature>
<dbReference type="AlphaFoldDB" id="A0AAT9FRY0"/>
<dbReference type="InterPro" id="IPR005809">
    <property type="entry name" value="Succ_CoA_ligase-like_bsu"/>
</dbReference>
<feature type="binding site" evidence="8">
    <location>
        <position position="114"/>
    </location>
    <ligand>
        <name>ATP</name>
        <dbReference type="ChEBI" id="CHEBI:30616"/>
    </ligand>
</feature>
<dbReference type="InterPro" id="IPR017866">
    <property type="entry name" value="Succ-CoA_synthase_bsu_CS"/>
</dbReference>
<comment type="function">
    <text evidence="8">Succinyl-CoA synthetase functions in the citric acid cycle (TCA), coupling the hydrolysis of succinyl-CoA to the synthesis of either ATP or GTP and thus represents the only step of substrate-level phosphorylation in the TCA. The beta subunit provides nucleotide specificity of the enzyme and binds the substrate succinate, while the binding sites for coenzyme A and phosphate are found in the alpha subunit.</text>
</comment>
<dbReference type="GO" id="GO:0006104">
    <property type="term" value="P:succinyl-CoA metabolic process"/>
    <property type="evidence" value="ECO:0007669"/>
    <property type="project" value="TreeGrafter"/>
</dbReference>
<feature type="binding site" evidence="8">
    <location>
        <begin position="328"/>
        <end position="330"/>
    </location>
    <ligand>
        <name>substrate</name>
        <note>ligand shared with subunit alpha</note>
    </ligand>
</feature>
<gene>
    <name evidence="8 11" type="primary">sucC</name>
    <name evidence="11" type="ORF">NT6N_38250</name>
</gene>
<protein>
    <recommendedName>
        <fullName evidence="8">Succinate--CoA ligase [ADP-forming] subunit beta</fullName>
        <ecNumber evidence="8">6.2.1.5</ecNumber>
    </recommendedName>
    <alternativeName>
        <fullName evidence="8">Succinyl-CoA synthetase subunit beta</fullName>
        <shortName evidence="8">SCS-beta</shortName>
    </alternativeName>
</protein>
<evidence type="ECO:0000256" key="5">
    <source>
        <dbReference type="ARBA" id="ARBA00022741"/>
    </source>
</evidence>
<comment type="caution">
    <text evidence="8">Lacks conserved residue(s) required for the propagation of feature annotation.</text>
</comment>
<comment type="similarity">
    <text evidence="1 8">Belongs to the succinate/malate CoA ligase beta subunit family.</text>
</comment>
<dbReference type="InterPro" id="IPR011761">
    <property type="entry name" value="ATP-grasp"/>
</dbReference>
<evidence type="ECO:0000313" key="11">
    <source>
        <dbReference type="EMBL" id="BDS08785.1"/>
    </source>
</evidence>
<dbReference type="GO" id="GO:0042709">
    <property type="term" value="C:succinate-CoA ligase complex"/>
    <property type="evidence" value="ECO:0007669"/>
    <property type="project" value="TreeGrafter"/>
</dbReference>
<dbReference type="GO" id="GO:0000287">
    <property type="term" value="F:magnesium ion binding"/>
    <property type="evidence" value="ECO:0007669"/>
    <property type="project" value="UniProtKB-UniRule"/>
</dbReference>
<dbReference type="SUPFAM" id="SSF56059">
    <property type="entry name" value="Glutathione synthetase ATP-binding domain-like"/>
    <property type="match status" value="1"/>
</dbReference>
<evidence type="ECO:0000256" key="7">
    <source>
        <dbReference type="ARBA" id="ARBA00063570"/>
    </source>
</evidence>
<comment type="subunit">
    <text evidence="7">Heterodimer of an alpha and a beta subunit. The beta subunit determines specificity for GTP.</text>
</comment>
<comment type="catalytic activity">
    <reaction evidence="8">
        <text>succinate + ATP + CoA = succinyl-CoA + ADP + phosphate</text>
        <dbReference type="Rhea" id="RHEA:17661"/>
        <dbReference type="ChEBI" id="CHEBI:30031"/>
        <dbReference type="ChEBI" id="CHEBI:30616"/>
        <dbReference type="ChEBI" id="CHEBI:43474"/>
        <dbReference type="ChEBI" id="CHEBI:57287"/>
        <dbReference type="ChEBI" id="CHEBI:57292"/>
        <dbReference type="ChEBI" id="CHEBI:456216"/>
        <dbReference type="EC" id="6.2.1.5"/>
    </reaction>
</comment>
<dbReference type="SUPFAM" id="SSF52210">
    <property type="entry name" value="Succinyl-CoA synthetase domains"/>
    <property type="match status" value="1"/>
</dbReference>
<dbReference type="FunFam" id="3.30.470.20:FF:000002">
    <property type="entry name" value="Succinate--CoA ligase [ADP-forming] subunit beta"/>
    <property type="match status" value="1"/>
</dbReference>
<dbReference type="Gene3D" id="3.40.50.261">
    <property type="entry name" value="Succinyl-CoA synthetase domains"/>
    <property type="match status" value="1"/>
</dbReference>
<reference evidence="11" key="1">
    <citation type="submission" date="2024-07" db="EMBL/GenBank/DDBJ databases">
        <title>Complete genome sequence of Verrucomicrobiaceae bacterium NT6N.</title>
        <authorList>
            <person name="Huang C."/>
            <person name="Takami H."/>
            <person name="Hamasaki K."/>
        </authorList>
    </citation>
    <scope>NUCLEOTIDE SEQUENCE</scope>
    <source>
        <strain evidence="11">NT6N</strain>
    </source>
</reference>
<name>A0AAT9FRY0_9BACT</name>
<feature type="binding site" evidence="8">
    <location>
        <position position="46"/>
    </location>
    <ligand>
        <name>ATP</name>
        <dbReference type="ChEBI" id="CHEBI:30616"/>
    </ligand>
</feature>
<dbReference type="Pfam" id="PF08442">
    <property type="entry name" value="ATP-grasp_2"/>
    <property type="match status" value="1"/>
</dbReference>
<dbReference type="HAMAP" id="MF_00558">
    <property type="entry name" value="Succ_CoA_beta"/>
    <property type="match status" value="1"/>
</dbReference>
<proteinExistence type="inferred from homology"/>
<evidence type="ECO:0000256" key="4">
    <source>
        <dbReference type="ARBA" id="ARBA00022723"/>
    </source>
</evidence>
<dbReference type="NCBIfam" id="NF001913">
    <property type="entry name" value="PRK00696.1"/>
    <property type="match status" value="1"/>
</dbReference>
<comment type="catalytic activity">
    <reaction evidence="8">
        <text>GTP + succinate + CoA = succinyl-CoA + GDP + phosphate</text>
        <dbReference type="Rhea" id="RHEA:22120"/>
        <dbReference type="ChEBI" id="CHEBI:30031"/>
        <dbReference type="ChEBI" id="CHEBI:37565"/>
        <dbReference type="ChEBI" id="CHEBI:43474"/>
        <dbReference type="ChEBI" id="CHEBI:57287"/>
        <dbReference type="ChEBI" id="CHEBI:57292"/>
        <dbReference type="ChEBI" id="CHEBI:58189"/>
    </reaction>
</comment>
<evidence type="ECO:0000256" key="3">
    <source>
        <dbReference type="ARBA" id="ARBA00022598"/>
    </source>
</evidence>
<dbReference type="Gene3D" id="3.30.470.20">
    <property type="entry name" value="ATP-grasp fold, B domain"/>
    <property type="match status" value="1"/>
</dbReference>
<keyword evidence="3 8" id="KW-0436">Ligase</keyword>
<dbReference type="PANTHER" id="PTHR11815:SF10">
    <property type="entry name" value="SUCCINATE--COA LIGASE [GDP-FORMING] SUBUNIT BETA, MITOCHONDRIAL"/>
    <property type="match status" value="1"/>
</dbReference>